<name>A0A5J4RBV1_9EUKA</name>
<proteinExistence type="predicted"/>
<protein>
    <submittedName>
        <fullName evidence="1">Uncharacterized protein</fullName>
    </submittedName>
</protein>
<accession>A0A5J4RBV1</accession>
<evidence type="ECO:0000313" key="2">
    <source>
        <dbReference type="Proteomes" id="UP000324800"/>
    </source>
</evidence>
<sequence>IDAYTKTQDDALLLLKSDKSELIDSYSKTEDDELLLLKANVADLTNYVDLNYAQTIIGTKQFSRITVASVSKLGKNDASKLLASGGDILVSSLMNLIELQEIRDIASGQSNAYVFDIQSDLNDWKAIQDNVAKLAIGDNLYIVDKKIVDYWLDGVDLKILETKQREQGNMAYNMVSKQLGKI</sequence>
<feature type="non-terminal residue" evidence="1">
    <location>
        <position position="1"/>
    </location>
</feature>
<dbReference type="Proteomes" id="UP000324800">
    <property type="component" value="Unassembled WGS sequence"/>
</dbReference>
<organism evidence="1 2">
    <name type="scientific">Streblomastix strix</name>
    <dbReference type="NCBI Taxonomy" id="222440"/>
    <lineage>
        <taxon>Eukaryota</taxon>
        <taxon>Metamonada</taxon>
        <taxon>Preaxostyla</taxon>
        <taxon>Oxymonadida</taxon>
        <taxon>Streblomastigidae</taxon>
        <taxon>Streblomastix</taxon>
    </lineage>
</organism>
<reference evidence="1 2" key="1">
    <citation type="submission" date="2019-03" db="EMBL/GenBank/DDBJ databases">
        <title>Single cell metagenomics reveals metabolic interactions within the superorganism composed of flagellate Streblomastix strix and complex community of Bacteroidetes bacteria on its surface.</title>
        <authorList>
            <person name="Treitli S.C."/>
            <person name="Kolisko M."/>
            <person name="Husnik F."/>
            <person name="Keeling P."/>
            <person name="Hampl V."/>
        </authorList>
    </citation>
    <scope>NUCLEOTIDE SEQUENCE [LARGE SCALE GENOMIC DNA]</scope>
    <source>
        <strain evidence="1">ST1C</strain>
    </source>
</reference>
<dbReference type="EMBL" id="SNRW01042699">
    <property type="protein sequence ID" value="KAA6331119.1"/>
    <property type="molecule type" value="Genomic_DNA"/>
</dbReference>
<comment type="caution">
    <text evidence="1">The sequence shown here is derived from an EMBL/GenBank/DDBJ whole genome shotgun (WGS) entry which is preliminary data.</text>
</comment>
<evidence type="ECO:0000313" key="1">
    <source>
        <dbReference type="EMBL" id="KAA6331119.1"/>
    </source>
</evidence>
<gene>
    <name evidence="1" type="ORF">EZS28_053421</name>
</gene>
<dbReference type="AlphaFoldDB" id="A0A5J4RBV1"/>